<feature type="transmembrane region" description="Helical" evidence="1">
    <location>
        <begin position="122"/>
        <end position="139"/>
    </location>
</feature>
<feature type="transmembrane region" description="Helical" evidence="1">
    <location>
        <begin position="188"/>
        <end position="207"/>
    </location>
</feature>
<keyword evidence="1" id="KW-0812">Transmembrane</keyword>
<dbReference type="PROSITE" id="PS50887">
    <property type="entry name" value="GGDEF"/>
    <property type="match status" value="1"/>
</dbReference>
<dbReference type="Gene3D" id="3.30.70.270">
    <property type="match status" value="1"/>
</dbReference>
<dbReference type="SMART" id="SM00267">
    <property type="entry name" value="GGDEF"/>
    <property type="match status" value="1"/>
</dbReference>
<dbReference type="GO" id="GO:0005886">
    <property type="term" value="C:plasma membrane"/>
    <property type="evidence" value="ECO:0007669"/>
    <property type="project" value="TreeGrafter"/>
</dbReference>
<proteinExistence type="predicted"/>
<dbReference type="AlphaFoldDB" id="A0A0G2ZCJ2"/>
<dbReference type="Pfam" id="PF00990">
    <property type="entry name" value="GGDEF"/>
    <property type="match status" value="1"/>
</dbReference>
<dbReference type="Proteomes" id="UP000035159">
    <property type="component" value="Chromosome"/>
</dbReference>
<feature type="domain" description="GGDEF" evidence="2">
    <location>
        <begin position="288"/>
        <end position="418"/>
    </location>
</feature>
<dbReference type="InterPro" id="IPR050469">
    <property type="entry name" value="Diguanylate_Cyclase"/>
</dbReference>
<protein>
    <recommendedName>
        <fullName evidence="2">GGDEF domain-containing protein</fullName>
    </recommendedName>
</protein>
<evidence type="ECO:0000313" key="3">
    <source>
        <dbReference type="EMBL" id="AKI97821.1"/>
    </source>
</evidence>
<dbReference type="GO" id="GO:0043709">
    <property type="term" value="P:cell adhesion involved in single-species biofilm formation"/>
    <property type="evidence" value="ECO:0007669"/>
    <property type="project" value="TreeGrafter"/>
</dbReference>
<dbReference type="PANTHER" id="PTHR45138:SF6">
    <property type="entry name" value="DIGUANYLATE CYCLASE DGCN"/>
    <property type="match status" value="1"/>
</dbReference>
<dbReference type="InterPro" id="IPR000160">
    <property type="entry name" value="GGDEF_dom"/>
</dbReference>
<dbReference type="CDD" id="cd01949">
    <property type="entry name" value="GGDEF"/>
    <property type="match status" value="1"/>
</dbReference>
<dbReference type="Pfam" id="PF17159">
    <property type="entry name" value="MASE3"/>
    <property type="match status" value="1"/>
</dbReference>
<evidence type="ECO:0000256" key="1">
    <source>
        <dbReference type="SAM" id="Phobius"/>
    </source>
</evidence>
<dbReference type="GO" id="GO:0052621">
    <property type="term" value="F:diguanylate cyclase activity"/>
    <property type="evidence" value="ECO:0007669"/>
    <property type="project" value="TreeGrafter"/>
</dbReference>
<feature type="transmembrane region" description="Helical" evidence="1">
    <location>
        <begin position="27"/>
        <end position="51"/>
    </location>
</feature>
<keyword evidence="1" id="KW-1133">Transmembrane helix</keyword>
<keyword evidence="4" id="KW-1185">Reference proteome</keyword>
<gene>
    <name evidence="3" type="ORF">IX53_08365</name>
</gene>
<feature type="transmembrane region" description="Helical" evidence="1">
    <location>
        <begin position="97"/>
        <end position="115"/>
    </location>
</feature>
<dbReference type="InterPro" id="IPR033425">
    <property type="entry name" value="MASE3"/>
</dbReference>
<reference evidence="3 4" key="1">
    <citation type="submission" date="2015-04" db="EMBL/GenBank/DDBJ databases">
        <title>Complete Genome Sequence of Kosmotoga pacifica SLHLJ1.</title>
        <authorList>
            <person name="Jiang L.J."/>
            <person name="Shao Z.Z."/>
            <person name="Jebbar M."/>
        </authorList>
    </citation>
    <scope>NUCLEOTIDE SEQUENCE [LARGE SCALE GENOMIC DNA]</scope>
    <source>
        <strain evidence="3 4">SLHLJ1</strain>
    </source>
</reference>
<dbReference type="FunFam" id="3.30.70.270:FF:000001">
    <property type="entry name" value="Diguanylate cyclase domain protein"/>
    <property type="match status" value="1"/>
</dbReference>
<sequence>MRKKTLWLIWILGTVLLWELSRVNYLFFHSIIETLAIVVGFSIFVIAVFSYRFIDNLFIKKLGIVYSAVIIVDFVHMLSYKNMGVFLNFDANQPTQFWILGRVLETFGLLYAVALSDKHNKFFCCIFYPITAAGIWAVFARAFPDCFIEGQGLTQFKVFTEYVLVSVIVVLLFYAKKIKKPDIEPYKSALFFSLAFTALAELSFTLYSDVFGFFNMLGHLFRLMSYVSILNGIVIQSIKVPLRTLYNQVHLEKEKFRKEAHLDSLTGVNNRRFLELYTSAECKMFEEQLFSVAMIDVDNFKEINDRYSHMIGDEVLKVIAKAIKKVVRKGDIVIRYGGDEFLVIFPGASAKDVEMPLKRVQKILEEEAEKFKFSITISYGIAEGTKKEDFYKALKIADKRLYEMKQHMKELHERNSLD</sequence>
<dbReference type="SUPFAM" id="SSF55073">
    <property type="entry name" value="Nucleotide cyclase"/>
    <property type="match status" value="1"/>
</dbReference>
<dbReference type="InterPro" id="IPR043128">
    <property type="entry name" value="Rev_trsase/Diguanyl_cyclase"/>
</dbReference>
<organism evidence="3 4">
    <name type="scientific">Kosmotoga pacifica</name>
    <dbReference type="NCBI Taxonomy" id="1330330"/>
    <lineage>
        <taxon>Bacteria</taxon>
        <taxon>Thermotogati</taxon>
        <taxon>Thermotogota</taxon>
        <taxon>Thermotogae</taxon>
        <taxon>Kosmotogales</taxon>
        <taxon>Kosmotogaceae</taxon>
        <taxon>Kosmotoga</taxon>
    </lineage>
</organism>
<dbReference type="InterPro" id="IPR029787">
    <property type="entry name" value="Nucleotide_cyclase"/>
</dbReference>
<feature type="transmembrane region" description="Helical" evidence="1">
    <location>
        <begin position="58"/>
        <end position="77"/>
    </location>
</feature>
<dbReference type="KEGG" id="kpf:IX53_08365"/>
<keyword evidence="1" id="KW-0472">Membrane</keyword>
<dbReference type="PATRIC" id="fig|1330330.3.peg.1698"/>
<dbReference type="RefSeq" id="WP_047754956.1">
    <property type="nucleotide sequence ID" value="NZ_CAJUHA010000005.1"/>
</dbReference>
<dbReference type="STRING" id="1330330.IX53_08365"/>
<dbReference type="PANTHER" id="PTHR45138">
    <property type="entry name" value="REGULATORY COMPONENTS OF SENSORY TRANSDUCTION SYSTEM"/>
    <property type="match status" value="1"/>
</dbReference>
<dbReference type="EMBL" id="CP011232">
    <property type="protein sequence ID" value="AKI97821.1"/>
    <property type="molecule type" value="Genomic_DNA"/>
</dbReference>
<feature type="transmembrane region" description="Helical" evidence="1">
    <location>
        <begin position="159"/>
        <end position="176"/>
    </location>
</feature>
<accession>A0A0G2ZCJ2</accession>
<evidence type="ECO:0000313" key="4">
    <source>
        <dbReference type="Proteomes" id="UP000035159"/>
    </source>
</evidence>
<dbReference type="GO" id="GO:1902201">
    <property type="term" value="P:negative regulation of bacterial-type flagellum-dependent cell motility"/>
    <property type="evidence" value="ECO:0007669"/>
    <property type="project" value="TreeGrafter"/>
</dbReference>
<evidence type="ECO:0000259" key="2">
    <source>
        <dbReference type="PROSITE" id="PS50887"/>
    </source>
</evidence>
<name>A0A0G2ZCJ2_9BACT</name>
<dbReference type="NCBIfam" id="TIGR00254">
    <property type="entry name" value="GGDEF"/>
    <property type="match status" value="1"/>
</dbReference>